<feature type="compositionally biased region" description="Basic and acidic residues" evidence="1">
    <location>
        <begin position="1"/>
        <end position="15"/>
    </location>
</feature>
<evidence type="ECO:0000256" key="1">
    <source>
        <dbReference type="SAM" id="MobiDB-lite"/>
    </source>
</evidence>
<gene>
    <name evidence="2" type="ORF">V6N12_011093</name>
</gene>
<accession>A0ABR2EM19</accession>
<comment type="caution">
    <text evidence="2">The sequence shown here is derived from an EMBL/GenBank/DDBJ whole genome shotgun (WGS) entry which is preliminary data.</text>
</comment>
<evidence type="ECO:0000313" key="3">
    <source>
        <dbReference type="Proteomes" id="UP001472677"/>
    </source>
</evidence>
<protein>
    <submittedName>
        <fullName evidence="2">Uncharacterized protein</fullName>
    </submittedName>
</protein>
<evidence type="ECO:0000313" key="2">
    <source>
        <dbReference type="EMBL" id="KAK8563032.1"/>
    </source>
</evidence>
<dbReference type="EMBL" id="JBBPBM010000012">
    <property type="protein sequence ID" value="KAK8563032.1"/>
    <property type="molecule type" value="Genomic_DNA"/>
</dbReference>
<reference evidence="2 3" key="1">
    <citation type="journal article" date="2024" name="G3 (Bethesda)">
        <title>Genome assembly of Hibiscus sabdariffa L. provides insights into metabolisms of medicinal natural products.</title>
        <authorList>
            <person name="Kim T."/>
        </authorList>
    </citation>
    <scope>NUCLEOTIDE SEQUENCE [LARGE SCALE GENOMIC DNA]</scope>
    <source>
        <strain evidence="2">TK-2024</strain>
        <tissue evidence="2">Old leaves</tissue>
    </source>
</reference>
<organism evidence="2 3">
    <name type="scientific">Hibiscus sabdariffa</name>
    <name type="common">roselle</name>
    <dbReference type="NCBI Taxonomy" id="183260"/>
    <lineage>
        <taxon>Eukaryota</taxon>
        <taxon>Viridiplantae</taxon>
        <taxon>Streptophyta</taxon>
        <taxon>Embryophyta</taxon>
        <taxon>Tracheophyta</taxon>
        <taxon>Spermatophyta</taxon>
        <taxon>Magnoliopsida</taxon>
        <taxon>eudicotyledons</taxon>
        <taxon>Gunneridae</taxon>
        <taxon>Pentapetalae</taxon>
        <taxon>rosids</taxon>
        <taxon>malvids</taxon>
        <taxon>Malvales</taxon>
        <taxon>Malvaceae</taxon>
        <taxon>Malvoideae</taxon>
        <taxon>Hibiscus</taxon>
    </lineage>
</organism>
<keyword evidence="3" id="KW-1185">Reference proteome</keyword>
<dbReference type="Proteomes" id="UP001472677">
    <property type="component" value="Unassembled WGS sequence"/>
</dbReference>
<feature type="region of interest" description="Disordered" evidence="1">
    <location>
        <begin position="1"/>
        <end position="22"/>
    </location>
</feature>
<name>A0ABR2EM19_9ROSI</name>
<proteinExistence type="predicted"/>
<sequence>MTTSKQKEKAGRSRDNPIGTDEAINAVCLRKSSYDYANSADKAASRSLGVPELVDCRVEALSRDHVSVGSSLRDRGAGSSKNNCVDCPMNGPIPKGDIDEVSRTPEDPIAVKPCSKQALEDLSLIGFQVKELENFGLVENGEIQAAGAQVDWWVLLLNRQGFLKKPGKRRATEIYMTWIFGRRQNLPLSNKSNPK</sequence>